<evidence type="ECO:0000256" key="1">
    <source>
        <dbReference type="SAM" id="SignalP"/>
    </source>
</evidence>
<dbReference type="Proteomes" id="UP000053091">
    <property type="component" value="Unassembled WGS sequence"/>
</dbReference>
<accession>A0A0S7BXC6</accession>
<dbReference type="OrthoDB" id="9813840at2"/>
<dbReference type="GO" id="GO:0000272">
    <property type="term" value="P:polysaccharide catabolic process"/>
    <property type="evidence" value="ECO:0007669"/>
    <property type="project" value="InterPro"/>
</dbReference>
<sequence>MKSLFKKFVFLSGAVLVSFALIPVKANSQIVSAPGGGVWSVPSTWLGGIVPAASDDVIIESTVSVNGNSCNNIQVNLGGILQNHSSNNYTLNVYGNLTNTGIISNYAGYGLSLKVYGNLANEGTMSNTTLDFSGSGNQQISSGQPLSLSNFLKSTQTGRVVATSDLSFTGTNINFLNDTLEFTGTSQLLIDAGNLSNAVIYKSSLPALKISADNGTYASNLTLYSLQTEFYGSLIINGNSNYFRNNFINYGTLSNYPNNAYTLFVDGNFANNGSLLNNVFSFILNINGNVVNNAYWANYRTILSGTVNQELSMTQTFSGAELIRINGSGRIQATSALDFEGTEIQLNGDTLEFTTGTSVTLNGGSILSGVVYKSSMPALAMNNDNGTYFSSLMVDAPQLQLAGSLVIYGSGVSLKSDVINNGTLLNYNNNSYTLQVPGNFTNNGTVTDNVFGFYINISGNLENNGVWDNYGTILNGNSNQLISMTQPFAGQAFTRAAGAGRLIAATDLAFNNTVITLNNDTLQFTTGAGITLSGGCINPGILYKTALPALRITANEGTYLQNLIIDAPETEFYGTITVYGSSHNFKTSIINNGTLQNYPDNSYALFIDGSVTNNGTIHNNVYDLYLYISGNLINNGVWTNRSTVMNGAVNQSVSMSQPFGGYYFERVSANGRLQATSNLSFTNTIITLNSDTLEFTSGNSITMNGGCLNPGTLYKATAPALKITAGSGNFIYNQIIDAPQTELYGVLLIFGNNHNFKNSVINYGTLQNRPINSYLLTINGNLTNNGTIQNNVYDFYLSISGNLINNGSWKNLSTILTGTSVHLFAFSKVFEGVALINDNEAGDIVAATDLTFDGTDIDLNGCLVTLPEGGYLSVLNGYLLDASVSGTDLHFKSLGAYCQNTVFLSDVTLHGVFQAGIGVAFSGSIVNEGMIKNRGLNSYTIQVQGDIHNNGIIMNNIYSFTITVFGDLYNNGTWANTLTTLDGTTDQNIMLINGAPIAGTVRLDANFSGSGLAWWGPPGNLTGNPGFSGANTQVLTFLNPISDALTGQYYCMNNEAVQSRNIYISSQIIPVKTLHLTLMLEGLFNSASGLMNPVLDANGNAIWDVTISDQITVDFHDGDNYEDVIVSAPEVLLFADGNATVTIPAAYDGNYYLAVRHRNSIETVSASPVSFSESIVSYNYTNSAGQAYGANQKDLNGDGSKWGFFSGDVTQDGYIEFVDVISIYNKNVESDSGISLEDIDGNGYVEFLDYIIAYNNSVNSAGIISPSD</sequence>
<gene>
    <name evidence="2" type="ORF">TBC1_111237</name>
</gene>
<organism evidence="2">
    <name type="scientific">Lentimicrobium saccharophilum</name>
    <dbReference type="NCBI Taxonomy" id="1678841"/>
    <lineage>
        <taxon>Bacteria</taxon>
        <taxon>Pseudomonadati</taxon>
        <taxon>Bacteroidota</taxon>
        <taxon>Bacteroidia</taxon>
        <taxon>Bacteroidales</taxon>
        <taxon>Lentimicrobiaceae</taxon>
        <taxon>Lentimicrobium</taxon>
    </lineage>
</organism>
<dbReference type="PROSITE" id="PS00018">
    <property type="entry name" value="EF_HAND_1"/>
    <property type="match status" value="1"/>
</dbReference>
<evidence type="ECO:0000313" key="2">
    <source>
        <dbReference type="EMBL" id="GAP43095.1"/>
    </source>
</evidence>
<name>A0A0S7BXC6_9BACT</name>
<dbReference type="RefSeq" id="WP_062039826.1">
    <property type="nucleotide sequence ID" value="NZ_DF968182.1"/>
</dbReference>
<feature type="chain" id="PRO_5006633315" evidence="1">
    <location>
        <begin position="27"/>
        <end position="1268"/>
    </location>
</feature>
<evidence type="ECO:0000313" key="3">
    <source>
        <dbReference type="Proteomes" id="UP000053091"/>
    </source>
</evidence>
<keyword evidence="1" id="KW-0732">Signal</keyword>
<feature type="signal peptide" evidence="1">
    <location>
        <begin position="1"/>
        <end position="26"/>
    </location>
</feature>
<dbReference type="EMBL" id="DF968182">
    <property type="protein sequence ID" value="GAP43095.1"/>
    <property type="molecule type" value="Genomic_DNA"/>
</dbReference>
<dbReference type="InterPro" id="IPR018247">
    <property type="entry name" value="EF_Hand_1_Ca_BS"/>
</dbReference>
<dbReference type="InterPro" id="IPR036439">
    <property type="entry name" value="Dockerin_dom_sf"/>
</dbReference>
<dbReference type="AlphaFoldDB" id="A0A0S7BXC6"/>
<protein>
    <submittedName>
        <fullName evidence="2">Uncharacterized protein</fullName>
    </submittedName>
</protein>
<dbReference type="SUPFAM" id="SSF63446">
    <property type="entry name" value="Type I dockerin domain"/>
    <property type="match status" value="1"/>
</dbReference>
<keyword evidence="3" id="KW-1185">Reference proteome</keyword>
<reference evidence="2" key="1">
    <citation type="journal article" date="2015" name="Genome Announc.">
        <title>Draft Genome Sequence of Bacteroidales Strain TBC1, a Novel Isolate from a Methanogenic Wastewater Treatment System.</title>
        <authorList>
            <person name="Tourlousse D.M."/>
            <person name="Matsuura N."/>
            <person name="Sun L."/>
            <person name="Toyonaga M."/>
            <person name="Kuroda K."/>
            <person name="Ohashi A."/>
            <person name="Cruz R."/>
            <person name="Yamaguchi T."/>
            <person name="Sekiguchi Y."/>
        </authorList>
    </citation>
    <scope>NUCLEOTIDE SEQUENCE [LARGE SCALE GENOMIC DNA]</scope>
    <source>
        <strain evidence="2">TBC1</strain>
    </source>
</reference>
<dbReference type="PATRIC" id="fig|1678841.3.peg.1404"/>
<proteinExistence type="predicted"/>